<gene>
    <name evidence="1" type="ORF">HPB47_006798</name>
</gene>
<dbReference type="Proteomes" id="UP000805193">
    <property type="component" value="Unassembled WGS sequence"/>
</dbReference>
<sequence length="320" mass="35879">MAADTGKGGKSRKSKNPAKNGGAQTKRKPVAERLPPLPRSHYNVVIRLFDGLTLAEEAPQEIMNALATACGLKEQEGEDSTIRIRKDQNLMFLCTPNVDTAERMAGAKHLSLYGEDYDIGANIAAPDDFCRRVITKIGFGFSTEYPTEKIRLMGPERPRVFSARMMCESDAALITFQGIRVLRFVRFGMNGACRCKPYVFREQVCDVCQRLGHGKGVCLYPEQNQCSTWALLNGDMEEHECSSYWILCKGPHSTIPSARRKSANCTTRVGSRNQQRAEQQQRPRQSKGNILKVYEKQSRRMGKLSSKMNVVSTEGVSWRC</sequence>
<proteinExistence type="predicted"/>
<keyword evidence="2" id="KW-1185">Reference proteome</keyword>
<evidence type="ECO:0000313" key="2">
    <source>
        <dbReference type="Proteomes" id="UP000805193"/>
    </source>
</evidence>
<accession>A0AC60P999</accession>
<evidence type="ECO:0000313" key="1">
    <source>
        <dbReference type="EMBL" id="KAG0416019.1"/>
    </source>
</evidence>
<protein>
    <submittedName>
        <fullName evidence="1">Uncharacterized protein</fullName>
    </submittedName>
</protein>
<organism evidence="1 2">
    <name type="scientific">Ixodes persulcatus</name>
    <name type="common">Taiga tick</name>
    <dbReference type="NCBI Taxonomy" id="34615"/>
    <lineage>
        <taxon>Eukaryota</taxon>
        <taxon>Metazoa</taxon>
        <taxon>Ecdysozoa</taxon>
        <taxon>Arthropoda</taxon>
        <taxon>Chelicerata</taxon>
        <taxon>Arachnida</taxon>
        <taxon>Acari</taxon>
        <taxon>Parasitiformes</taxon>
        <taxon>Ixodida</taxon>
        <taxon>Ixodoidea</taxon>
        <taxon>Ixodidae</taxon>
        <taxon>Ixodinae</taxon>
        <taxon>Ixodes</taxon>
    </lineage>
</organism>
<reference evidence="1 2" key="1">
    <citation type="journal article" date="2020" name="Cell">
        <title>Large-Scale Comparative Analyses of Tick Genomes Elucidate Their Genetic Diversity and Vector Capacities.</title>
        <authorList>
            <consortium name="Tick Genome and Microbiome Consortium (TIGMIC)"/>
            <person name="Jia N."/>
            <person name="Wang J."/>
            <person name="Shi W."/>
            <person name="Du L."/>
            <person name="Sun Y."/>
            <person name="Zhan W."/>
            <person name="Jiang J.F."/>
            <person name="Wang Q."/>
            <person name="Zhang B."/>
            <person name="Ji P."/>
            <person name="Bell-Sakyi L."/>
            <person name="Cui X.M."/>
            <person name="Yuan T.T."/>
            <person name="Jiang B.G."/>
            <person name="Yang W.F."/>
            <person name="Lam T.T."/>
            <person name="Chang Q.C."/>
            <person name="Ding S.J."/>
            <person name="Wang X.J."/>
            <person name="Zhu J.G."/>
            <person name="Ruan X.D."/>
            <person name="Zhao L."/>
            <person name="Wei J.T."/>
            <person name="Ye R.Z."/>
            <person name="Que T.C."/>
            <person name="Du C.H."/>
            <person name="Zhou Y.H."/>
            <person name="Cheng J.X."/>
            <person name="Dai P.F."/>
            <person name="Guo W.B."/>
            <person name="Han X.H."/>
            <person name="Huang E.J."/>
            <person name="Li L.F."/>
            <person name="Wei W."/>
            <person name="Gao Y.C."/>
            <person name="Liu J.Z."/>
            <person name="Shao H.Z."/>
            <person name="Wang X."/>
            <person name="Wang C.C."/>
            <person name="Yang T.C."/>
            <person name="Huo Q.B."/>
            <person name="Li W."/>
            <person name="Chen H.Y."/>
            <person name="Chen S.E."/>
            <person name="Zhou L.G."/>
            <person name="Ni X.B."/>
            <person name="Tian J.H."/>
            <person name="Sheng Y."/>
            <person name="Liu T."/>
            <person name="Pan Y.S."/>
            <person name="Xia L.Y."/>
            <person name="Li J."/>
            <person name="Zhao F."/>
            <person name="Cao W.C."/>
        </authorList>
    </citation>
    <scope>NUCLEOTIDE SEQUENCE [LARGE SCALE GENOMIC DNA]</scope>
    <source>
        <strain evidence="1">Iper-2018</strain>
    </source>
</reference>
<dbReference type="EMBL" id="JABSTQ010010995">
    <property type="protein sequence ID" value="KAG0416019.1"/>
    <property type="molecule type" value="Genomic_DNA"/>
</dbReference>
<comment type="caution">
    <text evidence="1">The sequence shown here is derived from an EMBL/GenBank/DDBJ whole genome shotgun (WGS) entry which is preliminary data.</text>
</comment>
<name>A0AC60P999_IXOPE</name>